<protein>
    <recommendedName>
        <fullName evidence="11">Reverse transcriptase RNase H-like domain-containing protein</fullName>
    </recommendedName>
</protein>
<comment type="caution">
    <text evidence="9">The sequence shown here is derived from an EMBL/GenBank/DDBJ whole genome shotgun (WGS) entry which is preliminary data.</text>
</comment>
<evidence type="ECO:0000256" key="4">
    <source>
        <dbReference type="ARBA" id="ARBA00022759"/>
    </source>
</evidence>
<keyword evidence="6" id="KW-0695">RNA-directed DNA polymerase</keyword>
<dbReference type="InterPro" id="IPR050951">
    <property type="entry name" value="Retrovirus_Pol_polyprotein"/>
</dbReference>
<dbReference type="InterPro" id="IPR041373">
    <property type="entry name" value="RT_RNaseH"/>
</dbReference>
<name>A0A9Q3L415_9BASI</name>
<evidence type="ECO:0000256" key="1">
    <source>
        <dbReference type="ARBA" id="ARBA00022679"/>
    </source>
</evidence>
<evidence type="ECO:0000313" key="10">
    <source>
        <dbReference type="Proteomes" id="UP000765509"/>
    </source>
</evidence>
<proteinExistence type="predicted"/>
<dbReference type="EMBL" id="AVOT02150655">
    <property type="protein sequence ID" value="MBW0592838.1"/>
    <property type="molecule type" value="Genomic_DNA"/>
</dbReference>
<evidence type="ECO:0008006" key="11">
    <source>
        <dbReference type="Google" id="ProtNLM"/>
    </source>
</evidence>
<accession>A0A9Q3L415</accession>
<dbReference type="AlphaFoldDB" id="A0A9Q3L415"/>
<dbReference type="FunFam" id="3.30.70.270:FF:000020">
    <property type="entry name" value="Transposon Tf2-6 polyprotein-like Protein"/>
    <property type="match status" value="1"/>
</dbReference>
<dbReference type="InterPro" id="IPR041588">
    <property type="entry name" value="Integrase_H2C2"/>
</dbReference>
<evidence type="ECO:0000259" key="7">
    <source>
        <dbReference type="Pfam" id="PF17917"/>
    </source>
</evidence>
<keyword evidence="2" id="KW-0548">Nucleotidyltransferase</keyword>
<keyword evidence="4" id="KW-0255">Endonuclease</keyword>
<evidence type="ECO:0000259" key="8">
    <source>
        <dbReference type="Pfam" id="PF17921"/>
    </source>
</evidence>
<dbReference type="GO" id="GO:0016787">
    <property type="term" value="F:hydrolase activity"/>
    <property type="evidence" value="ECO:0007669"/>
    <property type="project" value="UniProtKB-KW"/>
</dbReference>
<feature type="domain" description="Integrase zinc-binding" evidence="8">
    <location>
        <begin position="303"/>
        <end position="359"/>
    </location>
</feature>
<gene>
    <name evidence="9" type="ORF">O181_132553</name>
</gene>
<evidence type="ECO:0000256" key="5">
    <source>
        <dbReference type="ARBA" id="ARBA00022801"/>
    </source>
</evidence>
<dbReference type="InterPro" id="IPR043128">
    <property type="entry name" value="Rev_trsase/Diguanyl_cyclase"/>
</dbReference>
<organism evidence="9 10">
    <name type="scientific">Austropuccinia psidii MF-1</name>
    <dbReference type="NCBI Taxonomy" id="1389203"/>
    <lineage>
        <taxon>Eukaryota</taxon>
        <taxon>Fungi</taxon>
        <taxon>Dikarya</taxon>
        <taxon>Basidiomycota</taxon>
        <taxon>Pucciniomycotina</taxon>
        <taxon>Pucciniomycetes</taxon>
        <taxon>Pucciniales</taxon>
        <taxon>Sphaerophragmiaceae</taxon>
        <taxon>Austropuccinia</taxon>
    </lineage>
</organism>
<feature type="domain" description="Reverse transcriptase RNase H-like" evidence="7">
    <location>
        <begin position="83"/>
        <end position="187"/>
    </location>
</feature>
<dbReference type="PANTHER" id="PTHR37984:SF5">
    <property type="entry name" value="PROTEIN NYNRIN-LIKE"/>
    <property type="match status" value="1"/>
</dbReference>
<evidence type="ECO:0000256" key="2">
    <source>
        <dbReference type="ARBA" id="ARBA00022695"/>
    </source>
</evidence>
<keyword evidence="3" id="KW-0540">Nuclease</keyword>
<dbReference type="Proteomes" id="UP000765509">
    <property type="component" value="Unassembled WGS sequence"/>
</dbReference>
<dbReference type="SUPFAM" id="SSF56672">
    <property type="entry name" value="DNA/RNA polymerases"/>
    <property type="match status" value="1"/>
</dbReference>
<keyword evidence="10" id="KW-1185">Reference proteome</keyword>
<dbReference type="Gene3D" id="3.30.70.270">
    <property type="match status" value="1"/>
</dbReference>
<dbReference type="PANTHER" id="PTHR37984">
    <property type="entry name" value="PROTEIN CBG26694"/>
    <property type="match status" value="1"/>
</dbReference>
<sequence length="368" mass="42471">MDQAKVQQILNWPPQRNLKALQSCLGFANFYCHFIKSYSKKISSLSSFLKKDSRFTLNEEALRQFHQLKEAFTTAPIICHFNLSLPTIVETDASDYALGAVLSQVSDSGKHPIAFDSRKLLPADFNYEIHDKELLGIVWALKRWRAFLLSISSPFEVLTDHSSLQYFMSSKILTCRQARWAEFLSEFHFSITYRPGRLATLPDALSRWDNVYPERGEDFISKNPMNYQKIIKQDEIQASKFFAVKVDSFSNLIDSIQKSLWQDSQYRSILEDLGKGKSVQDYSLDSSSKLLLFKDRVVVPNDPTIQLNILQKRHDSPLAGHPGQEKTLKLVKRYLHWSGMTQFIKDYVSSCQQCSRNKNIHHKKFGLL</sequence>
<evidence type="ECO:0000313" key="9">
    <source>
        <dbReference type="EMBL" id="MBW0592838.1"/>
    </source>
</evidence>
<dbReference type="Gene3D" id="1.10.340.70">
    <property type="match status" value="1"/>
</dbReference>
<keyword evidence="5" id="KW-0378">Hydrolase</keyword>
<reference evidence="9" key="1">
    <citation type="submission" date="2021-03" db="EMBL/GenBank/DDBJ databases">
        <title>Draft genome sequence of rust myrtle Austropuccinia psidii MF-1, a brazilian biotype.</title>
        <authorList>
            <person name="Quecine M.C."/>
            <person name="Pachon D.M.R."/>
            <person name="Bonatelli M.L."/>
            <person name="Correr F.H."/>
            <person name="Franceschini L.M."/>
            <person name="Leite T.F."/>
            <person name="Margarido G.R.A."/>
            <person name="Almeida C.A."/>
            <person name="Ferrarezi J.A."/>
            <person name="Labate C.A."/>
        </authorList>
    </citation>
    <scope>NUCLEOTIDE SEQUENCE</scope>
    <source>
        <strain evidence="9">MF-1</strain>
    </source>
</reference>
<evidence type="ECO:0000256" key="3">
    <source>
        <dbReference type="ARBA" id="ARBA00022722"/>
    </source>
</evidence>
<dbReference type="GO" id="GO:0003964">
    <property type="term" value="F:RNA-directed DNA polymerase activity"/>
    <property type="evidence" value="ECO:0007669"/>
    <property type="project" value="UniProtKB-KW"/>
</dbReference>
<evidence type="ECO:0000256" key="6">
    <source>
        <dbReference type="ARBA" id="ARBA00022918"/>
    </source>
</evidence>
<dbReference type="FunFam" id="1.10.340.70:FF:000001">
    <property type="entry name" value="Retrovirus-related Pol polyprotein from transposon gypsy-like Protein"/>
    <property type="match status" value="1"/>
</dbReference>
<keyword evidence="1" id="KW-0808">Transferase</keyword>
<dbReference type="OrthoDB" id="3015916at2759"/>
<dbReference type="GO" id="GO:0004519">
    <property type="term" value="F:endonuclease activity"/>
    <property type="evidence" value="ECO:0007669"/>
    <property type="project" value="UniProtKB-KW"/>
</dbReference>
<dbReference type="CDD" id="cd09274">
    <property type="entry name" value="RNase_HI_RT_Ty3"/>
    <property type="match status" value="1"/>
</dbReference>
<dbReference type="Pfam" id="PF17921">
    <property type="entry name" value="Integrase_H2C2"/>
    <property type="match status" value="1"/>
</dbReference>
<dbReference type="Pfam" id="PF17917">
    <property type="entry name" value="RT_RNaseH"/>
    <property type="match status" value="1"/>
</dbReference>
<dbReference type="InterPro" id="IPR043502">
    <property type="entry name" value="DNA/RNA_pol_sf"/>
</dbReference>